<dbReference type="InterPro" id="IPR029058">
    <property type="entry name" value="AB_hydrolase_fold"/>
</dbReference>
<evidence type="ECO:0000313" key="2">
    <source>
        <dbReference type="Proteomes" id="UP000600946"/>
    </source>
</evidence>
<evidence type="ECO:0000313" key="1">
    <source>
        <dbReference type="EMBL" id="GGY15282.1"/>
    </source>
</evidence>
<evidence type="ECO:0008006" key="3">
    <source>
        <dbReference type="Google" id="ProtNLM"/>
    </source>
</evidence>
<comment type="caution">
    <text evidence="1">The sequence shown here is derived from an EMBL/GenBank/DDBJ whole genome shotgun (WGS) entry which is preliminary data.</text>
</comment>
<gene>
    <name evidence="1" type="ORF">GCM10010326_03640</name>
</gene>
<reference evidence="2" key="1">
    <citation type="journal article" date="2019" name="Int. J. Syst. Evol. Microbiol.">
        <title>The Global Catalogue of Microorganisms (GCM) 10K type strain sequencing project: providing services to taxonomists for standard genome sequencing and annotation.</title>
        <authorList>
            <consortium name="The Broad Institute Genomics Platform"/>
            <consortium name="The Broad Institute Genome Sequencing Center for Infectious Disease"/>
            <person name="Wu L."/>
            <person name="Ma J."/>
        </authorList>
    </citation>
    <scope>NUCLEOTIDE SEQUENCE [LARGE SCALE GENOMIC DNA]</scope>
    <source>
        <strain evidence="2">JCM 4594</strain>
    </source>
</reference>
<dbReference type="EMBL" id="BMUU01000001">
    <property type="protein sequence ID" value="GGY15282.1"/>
    <property type="molecule type" value="Genomic_DNA"/>
</dbReference>
<sequence length="356" mass="39298">MVDMLKRQGYTDGQIHRFSYDTNYGSRVADVSKDFDAFLQKEVKGKKFDIVAHSLGSVISRYWMTDHAGDAANVVNWISLAGPNHGTMAAYWWGDAAGAFWKKFVWDLEPSSDALRKANNNKQYDWWGETGGGPTRYATFRSGCDEGMGGVPLDSAVMMDKEDFDSTSLGGAINYKVTDTDKDFAGHCPSHPGFPQDSEVQKKVYELLADGGEGGSDYRLKIDKVRMFDETGDGGVKGNADRFGYIRVNSAGGGSANLSNVYWRNDRGDTDDSGHEWLNVPNSGFNRGTWTDCTNGRCGIDVMVVDEDYGSVVDPDDVEVNGSIVWDVRHDGAGRHSKVVQGRYGKAEVFYTVERK</sequence>
<dbReference type="Gene3D" id="3.40.50.1820">
    <property type="entry name" value="alpha/beta hydrolase"/>
    <property type="match status" value="1"/>
</dbReference>
<protein>
    <recommendedName>
        <fullName evidence="3">Lipase</fullName>
    </recommendedName>
</protein>
<organism evidence="1 2">
    <name type="scientific">Streptomyces xanthochromogenes</name>
    <dbReference type="NCBI Taxonomy" id="67384"/>
    <lineage>
        <taxon>Bacteria</taxon>
        <taxon>Bacillati</taxon>
        <taxon>Actinomycetota</taxon>
        <taxon>Actinomycetes</taxon>
        <taxon>Kitasatosporales</taxon>
        <taxon>Streptomycetaceae</taxon>
        <taxon>Streptomyces</taxon>
    </lineage>
</organism>
<accession>A0ABQ2ZFP7</accession>
<dbReference type="SUPFAM" id="SSF53474">
    <property type="entry name" value="alpha/beta-Hydrolases"/>
    <property type="match status" value="1"/>
</dbReference>
<keyword evidence="2" id="KW-1185">Reference proteome</keyword>
<dbReference type="Proteomes" id="UP000600946">
    <property type="component" value="Unassembled WGS sequence"/>
</dbReference>
<proteinExistence type="predicted"/>
<name>A0ABQ2ZFP7_9ACTN</name>